<evidence type="ECO:0000256" key="10">
    <source>
        <dbReference type="ARBA" id="ARBA00022837"/>
    </source>
</evidence>
<dbReference type="SMART" id="SM00181">
    <property type="entry name" value="EGF"/>
    <property type="match status" value="3"/>
</dbReference>
<dbReference type="Pfam" id="PF00058">
    <property type="entry name" value="Ldl_recept_b"/>
    <property type="match status" value="1"/>
</dbReference>
<evidence type="ECO:0000256" key="6">
    <source>
        <dbReference type="ARBA" id="ARBA00022583"/>
    </source>
</evidence>
<dbReference type="GO" id="GO:0044231">
    <property type="term" value="C:host cell presynaptic membrane"/>
    <property type="evidence" value="ECO:0007669"/>
    <property type="project" value="UniProtKB-KW"/>
</dbReference>
<sequence>MAVNCEQHQFRCANNRCIDKKNVCDHIDDCGDDSDESVLACMFHRSLCTKDEFKCSNGHCIPLNLACDGHNDCGDDSDENSPNCTQCFIDDFKCKKSNECISKEKLCDQIDDCPDGEDEFDCDKHHQHYSIHGSICQPDEFKCHNSFECIPEYLVCDQKFDCSDDSDERNCTYRCDFAEEFLCHNGVECIPISLYCDGSSDCMDHSDEANCQIVDLPNNTTSCRKGFRWNPKLKRCYDINECIEDYSICSGHRCINTLGGFQCQCADGFTVLNDYCVRNFTNHHNQLIYSVDDHIQTIRWSKSLYSAPKIHNSTKLFHFNQDDDDDVPSQLVFDYNIHSNYYVASNQRGQLYLDRFDKDRPIGLEKISVPAILAQCHHRVRSLALDWINHLLYLINTDLNHIEVIKLLKPNKVLVFAENLHEAQDIKVNPIESWIVWSEKGQIIRMSQDGSERKLITDQVIMPMGLTIDYLSQQIYWLDAKLHSLNSIHFDGSNQRIILNSEQYLGHPFDIDVFDNTVFWSDLHTGSVYVTDKFGRNSGIYELFTNNRLRHQNVTYLDTIDSYKQPRNESYDCPLNCPYRCNVTLSCICPEPYVLCSDMNGDDHQCLKHCSNVVNTMSKKIFSFLHIASLLLILMIILFVFIKCCQKIRKFSEKKYKTIQLNNLRPSSFGLGHHQTHHHPLANGESSSANLTSNISSSDVCSDQLKMTHDNCLFMNGRRDDQSSGYSSSVLSDQTIPYCSLIRKSTLINNKNGNNHVSYYFNKNPNINNDNDDDDDDDGDEEEEEEDEVECTSSSNPSQTSSDEVNVAHDTNETKKECRFFILSASNMKNKLCNINADIRIAIMNDNLEQLLPLMKKIFDYHCEMNPTIQSSKSIFENFPLLANGSTILGDAIIHNRMKIAKYLIVNHINLNTRDKTSNGYEESPLIIAIRQRKYSIASLILEQTETNVNVTDLFCRQPLMLAMEHRNSILVDKILSHPSFRLNSSYNPLSVAFRYHIDSKLIIKMINIGYVFPEDQKENILLLKSMDSNILSVDLTFILKQSLYGNYNYNNQPFRLKQLCRQIIRQHFFQRHSYPIILHNVDKQFRMKLPEYIKHFICDLSVY</sequence>
<evidence type="ECO:0000256" key="17">
    <source>
        <dbReference type="ARBA" id="ARBA00023298"/>
    </source>
</evidence>
<feature type="domain" description="EGF-like" evidence="23">
    <location>
        <begin position="238"/>
        <end position="277"/>
    </location>
</feature>
<evidence type="ECO:0000256" key="3">
    <source>
        <dbReference type="ARBA" id="ARBA00022483"/>
    </source>
</evidence>
<evidence type="ECO:0000256" key="5">
    <source>
        <dbReference type="ARBA" id="ARBA00022537"/>
    </source>
</evidence>
<dbReference type="SMART" id="SM00192">
    <property type="entry name" value="LDLa"/>
    <property type="match status" value="5"/>
</dbReference>
<dbReference type="SMART" id="SM00179">
    <property type="entry name" value="EGF_CA"/>
    <property type="match status" value="1"/>
</dbReference>
<feature type="compositionally biased region" description="Low complexity" evidence="21">
    <location>
        <begin position="793"/>
        <end position="802"/>
    </location>
</feature>
<keyword evidence="15" id="KW-0675">Receptor</keyword>
<dbReference type="InterPro" id="IPR018097">
    <property type="entry name" value="EGF_Ca-bd_CS"/>
</dbReference>
<dbReference type="SMART" id="SM00135">
    <property type="entry name" value="LY"/>
    <property type="match status" value="3"/>
</dbReference>
<dbReference type="Gene3D" id="1.25.40.20">
    <property type="entry name" value="Ankyrin repeat-containing domain"/>
    <property type="match status" value="1"/>
</dbReference>
<dbReference type="GO" id="GO:0043235">
    <property type="term" value="C:receptor complex"/>
    <property type="evidence" value="ECO:0007669"/>
    <property type="project" value="TreeGrafter"/>
</dbReference>
<keyword evidence="12" id="KW-0528">Neurotoxin</keyword>
<comment type="caution">
    <text evidence="18">Lacks conserved residue(s) required for the propagation of feature annotation.</text>
</comment>
<dbReference type="CDD" id="cd00054">
    <property type="entry name" value="EGF_CA"/>
    <property type="match status" value="1"/>
</dbReference>
<feature type="region of interest" description="Disordered" evidence="21">
    <location>
        <begin position="759"/>
        <end position="808"/>
    </location>
</feature>
<keyword evidence="14 19" id="KW-1015">Disulfide bond</keyword>
<evidence type="ECO:0000256" key="7">
    <source>
        <dbReference type="ARBA" id="ARBA00022692"/>
    </source>
</evidence>
<keyword evidence="5" id="KW-1052">Target cell membrane</keyword>
<dbReference type="InterPro" id="IPR011042">
    <property type="entry name" value="6-blade_b-propeller_TolB-like"/>
</dbReference>
<evidence type="ECO:0000256" key="11">
    <source>
        <dbReference type="ARBA" id="ARBA00022989"/>
    </source>
</evidence>
<evidence type="ECO:0000256" key="8">
    <source>
        <dbReference type="ARBA" id="ARBA00022729"/>
    </source>
</evidence>
<evidence type="ECO:0000256" key="21">
    <source>
        <dbReference type="SAM" id="MobiDB-lite"/>
    </source>
</evidence>
<evidence type="ECO:0000256" key="1">
    <source>
        <dbReference type="ARBA" id="ARBA00004167"/>
    </source>
</evidence>
<evidence type="ECO:0000256" key="2">
    <source>
        <dbReference type="ARBA" id="ARBA00004175"/>
    </source>
</evidence>
<feature type="disulfide bond" evidence="19">
    <location>
        <begin position="156"/>
        <end position="171"/>
    </location>
</feature>
<keyword evidence="6" id="KW-0254">Endocytosis</keyword>
<dbReference type="PROSITE" id="PS01186">
    <property type="entry name" value="EGF_2"/>
    <property type="match status" value="1"/>
</dbReference>
<evidence type="ECO:0000256" key="19">
    <source>
        <dbReference type="PROSITE-ProRule" id="PRU00124"/>
    </source>
</evidence>
<dbReference type="InterPro" id="IPR036055">
    <property type="entry name" value="LDL_receptor-like_sf"/>
</dbReference>
<evidence type="ECO:0000256" key="15">
    <source>
        <dbReference type="ARBA" id="ARBA00023170"/>
    </source>
</evidence>
<dbReference type="SMART" id="SM00248">
    <property type="entry name" value="ANK"/>
    <property type="match status" value="4"/>
</dbReference>
<evidence type="ECO:0000256" key="20">
    <source>
        <dbReference type="PROSITE-ProRule" id="PRU00461"/>
    </source>
</evidence>
<dbReference type="CDD" id="cd00112">
    <property type="entry name" value="LDLa"/>
    <property type="match status" value="5"/>
</dbReference>
<dbReference type="Pfam" id="PF07645">
    <property type="entry name" value="EGF_CA"/>
    <property type="match status" value="1"/>
</dbReference>
<dbReference type="InterPro" id="IPR001881">
    <property type="entry name" value="EGF-like_Ca-bd_dom"/>
</dbReference>
<dbReference type="PRINTS" id="PR00261">
    <property type="entry name" value="LDLRECEPTOR"/>
</dbReference>
<dbReference type="Pfam" id="PF00057">
    <property type="entry name" value="Ldl_recept_a"/>
    <property type="match status" value="5"/>
</dbReference>
<feature type="transmembrane region" description="Helical" evidence="22">
    <location>
        <begin position="621"/>
        <end position="642"/>
    </location>
</feature>
<dbReference type="FunFam" id="4.10.400.10:FF:000034">
    <property type="entry name" value="Low-density lipoprotein receptor-related protein 2"/>
    <property type="match status" value="1"/>
</dbReference>
<dbReference type="PANTHER" id="PTHR22722:SF5">
    <property type="entry name" value="LOW-DENSITY LIPOPROTEIN RECEPTOR-RELATED PROTEIN 1B"/>
    <property type="match status" value="1"/>
</dbReference>
<dbReference type="InterPro" id="IPR051221">
    <property type="entry name" value="LDLR-related"/>
</dbReference>
<feature type="repeat" description="LDL-receptor class B" evidence="20">
    <location>
        <begin position="473"/>
        <end position="517"/>
    </location>
</feature>
<feature type="disulfide bond" evidence="19">
    <location>
        <begin position="107"/>
        <end position="122"/>
    </location>
</feature>
<keyword evidence="16" id="KW-0325">Glycoprotein</keyword>
<comment type="subcellular location">
    <subcellularLocation>
        <location evidence="1">Membrane</location>
        <topology evidence="1">Single-pass membrane protein</topology>
    </subcellularLocation>
    <subcellularLocation>
        <location evidence="2">Target cell membrane</location>
    </subcellularLocation>
</comment>
<dbReference type="InterPro" id="IPR036770">
    <property type="entry name" value="Ankyrin_rpt-contain_sf"/>
</dbReference>
<keyword evidence="12" id="KW-0638">Presynaptic neurotoxin</keyword>
<dbReference type="PROSITE" id="PS00010">
    <property type="entry name" value="ASX_HYDROXYL"/>
    <property type="match status" value="1"/>
</dbReference>
<keyword evidence="12" id="KW-0800">Toxin</keyword>
<dbReference type="InterPro" id="IPR002110">
    <property type="entry name" value="Ankyrin_rpt"/>
</dbReference>
<name>A0A922IAG1_DERFA</name>
<dbReference type="GO" id="GO:0005886">
    <property type="term" value="C:plasma membrane"/>
    <property type="evidence" value="ECO:0007669"/>
    <property type="project" value="TreeGrafter"/>
</dbReference>
<evidence type="ECO:0000259" key="23">
    <source>
        <dbReference type="PROSITE" id="PS50026"/>
    </source>
</evidence>
<dbReference type="PROSITE" id="PS51120">
    <property type="entry name" value="LDLRB"/>
    <property type="match status" value="1"/>
</dbReference>
<evidence type="ECO:0000256" key="13">
    <source>
        <dbReference type="ARBA" id="ARBA00023136"/>
    </source>
</evidence>
<dbReference type="GO" id="GO:0006897">
    <property type="term" value="P:endocytosis"/>
    <property type="evidence" value="ECO:0007669"/>
    <property type="project" value="UniProtKB-KW"/>
</dbReference>
<dbReference type="SUPFAM" id="SSF57424">
    <property type="entry name" value="LDL receptor-like module"/>
    <property type="match status" value="5"/>
</dbReference>
<evidence type="ECO:0000256" key="18">
    <source>
        <dbReference type="PROSITE-ProRule" id="PRU00076"/>
    </source>
</evidence>
<keyword evidence="3" id="KW-0268">Exocytosis</keyword>
<dbReference type="EMBL" id="ASGP02000001">
    <property type="protein sequence ID" value="KAH9528397.1"/>
    <property type="molecule type" value="Genomic_DNA"/>
</dbReference>
<dbReference type="PROSITE" id="PS01209">
    <property type="entry name" value="LDLRA_1"/>
    <property type="match status" value="3"/>
</dbReference>
<proteinExistence type="predicted"/>
<keyword evidence="7 22" id="KW-0812">Transmembrane</keyword>
<comment type="caution">
    <text evidence="24">The sequence shown here is derived from an EMBL/GenBank/DDBJ whole genome shotgun (WGS) entry which is preliminary data.</text>
</comment>
<dbReference type="PROSITE" id="PS50068">
    <property type="entry name" value="LDLRA_2"/>
    <property type="match status" value="5"/>
</dbReference>
<evidence type="ECO:0000256" key="14">
    <source>
        <dbReference type="ARBA" id="ARBA00023157"/>
    </source>
</evidence>
<dbReference type="AlphaFoldDB" id="A0A922IAG1"/>
<keyword evidence="10" id="KW-0106">Calcium</keyword>
<dbReference type="GO" id="GO:0044218">
    <property type="term" value="C:other organism cell membrane"/>
    <property type="evidence" value="ECO:0007669"/>
    <property type="project" value="UniProtKB-KW"/>
</dbReference>
<keyword evidence="25" id="KW-1185">Reference proteome</keyword>
<dbReference type="SUPFAM" id="SSF57196">
    <property type="entry name" value="EGF/Laminin"/>
    <property type="match status" value="1"/>
</dbReference>
<dbReference type="PROSITE" id="PS50026">
    <property type="entry name" value="EGF_3"/>
    <property type="match status" value="1"/>
</dbReference>
<dbReference type="InterPro" id="IPR000033">
    <property type="entry name" value="LDLR_classB_rpt"/>
</dbReference>
<keyword evidence="17" id="KW-1053">Target membrane</keyword>
<evidence type="ECO:0000256" key="4">
    <source>
        <dbReference type="ARBA" id="ARBA00022536"/>
    </source>
</evidence>
<keyword evidence="8" id="KW-0732">Signal</keyword>
<evidence type="ECO:0000313" key="25">
    <source>
        <dbReference type="Proteomes" id="UP000790347"/>
    </source>
</evidence>
<dbReference type="GO" id="GO:0006887">
    <property type="term" value="P:exocytosis"/>
    <property type="evidence" value="ECO:0007669"/>
    <property type="project" value="UniProtKB-KW"/>
</dbReference>
<feature type="disulfide bond" evidence="19">
    <location>
        <begin position="48"/>
        <end position="60"/>
    </location>
</feature>
<dbReference type="PANTHER" id="PTHR22722">
    <property type="entry name" value="LOW-DENSITY LIPOPROTEIN RECEPTOR-RELATED PROTEIN 2-RELATED"/>
    <property type="match status" value="1"/>
</dbReference>
<feature type="compositionally biased region" description="Acidic residues" evidence="21">
    <location>
        <begin position="770"/>
        <end position="790"/>
    </location>
</feature>
<reference evidence="24" key="1">
    <citation type="submission" date="2013-05" db="EMBL/GenBank/DDBJ databases">
        <authorList>
            <person name="Yim A.K.Y."/>
            <person name="Chan T.F."/>
            <person name="Ji K.M."/>
            <person name="Liu X.Y."/>
            <person name="Zhou J.W."/>
            <person name="Li R.Q."/>
            <person name="Yang K.Y."/>
            <person name="Li J."/>
            <person name="Li M."/>
            <person name="Law P.T.W."/>
            <person name="Wu Y.L."/>
            <person name="Cai Z.L."/>
            <person name="Qin H."/>
            <person name="Bao Y."/>
            <person name="Leung R.K.K."/>
            <person name="Ng P.K.S."/>
            <person name="Zou J."/>
            <person name="Zhong X.J."/>
            <person name="Ran P.X."/>
            <person name="Zhong N.S."/>
            <person name="Liu Z.G."/>
            <person name="Tsui S.K.W."/>
        </authorList>
    </citation>
    <scope>NUCLEOTIDE SEQUENCE</scope>
    <source>
        <strain evidence="24">Derf</strain>
        <tissue evidence="24">Whole organism</tissue>
    </source>
</reference>
<feature type="disulfide bond" evidence="19">
    <location>
        <begin position="5"/>
        <end position="17"/>
    </location>
</feature>
<dbReference type="InterPro" id="IPR000152">
    <property type="entry name" value="EGF-type_Asp/Asn_hydroxyl_site"/>
</dbReference>
<dbReference type="Gene3D" id="2.10.25.10">
    <property type="entry name" value="Laminin"/>
    <property type="match status" value="1"/>
</dbReference>
<dbReference type="GO" id="GO:0005509">
    <property type="term" value="F:calcium ion binding"/>
    <property type="evidence" value="ECO:0007669"/>
    <property type="project" value="InterPro"/>
</dbReference>
<organism evidence="24 25">
    <name type="scientific">Dermatophagoides farinae</name>
    <name type="common">American house dust mite</name>
    <dbReference type="NCBI Taxonomy" id="6954"/>
    <lineage>
        <taxon>Eukaryota</taxon>
        <taxon>Metazoa</taxon>
        <taxon>Ecdysozoa</taxon>
        <taxon>Arthropoda</taxon>
        <taxon>Chelicerata</taxon>
        <taxon>Arachnida</taxon>
        <taxon>Acari</taxon>
        <taxon>Acariformes</taxon>
        <taxon>Sarcoptiformes</taxon>
        <taxon>Astigmata</taxon>
        <taxon>Psoroptidia</taxon>
        <taxon>Analgoidea</taxon>
        <taxon>Pyroglyphidae</taxon>
        <taxon>Dermatophagoidinae</taxon>
        <taxon>Dermatophagoides</taxon>
    </lineage>
</organism>
<gene>
    <name evidence="24" type="ORF">DERF_002347</name>
</gene>
<evidence type="ECO:0000256" key="9">
    <source>
        <dbReference type="ARBA" id="ARBA00022737"/>
    </source>
</evidence>
<dbReference type="PROSITE" id="PS01187">
    <property type="entry name" value="EGF_CA"/>
    <property type="match status" value="1"/>
</dbReference>
<evidence type="ECO:0000256" key="12">
    <source>
        <dbReference type="ARBA" id="ARBA00023028"/>
    </source>
</evidence>
<dbReference type="SUPFAM" id="SSF48403">
    <property type="entry name" value="Ankyrin repeat"/>
    <property type="match status" value="1"/>
</dbReference>
<feature type="disulfide bond" evidence="19">
    <location>
        <begin position="196"/>
        <end position="211"/>
    </location>
</feature>
<keyword evidence="13 22" id="KW-0472">Membrane</keyword>
<dbReference type="InterPro" id="IPR049883">
    <property type="entry name" value="NOTCH1_EGF-like"/>
</dbReference>
<dbReference type="Proteomes" id="UP000790347">
    <property type="component" value="Unassembled WGS sequence"/>
</dbReference>
<keyword evidence="11 22" id="KW-1133">Transmembrane helix</keyword>
<protein>
    <recommendedName>
        <fullName evidence="23">EGF-like domain-containing protein</fullName>
    </recommendedName>
</protein>
<dbReference type="InterPro" id="IPR023415">
    <property type="entry name" value="LDLR_class-A_CS"/>
</dbReference>
<reference evidence="24" key="2">
    <citation type="journal article" date="2022" name="Res Sq">
        <title>Comparative Genomics Reveals Insights into the Divergent Evolution of Astigmatic Mites and Household Pest Adaptations.</title>
        <authorList>
            <person name="Xiong Q."/>
            <person name="Wan A.T.-Y."/>
            <person name="Liu X.-Y."/>
            <person name="Fung C.S.-H."/>
            <person name="Xiao X."/>
            <person name="Malainual N."/>
            <person name="Hou J."/>
            <person name="Wang L."/>
            <person name="Wang M."/>
            <person name="Yang K."/>
            <person name="Cui Y."/>
            <person name="Leung E."/>
            <person name="Nong W."/>
            <person name="Shin S.-K."/>
            <person name="Au S."/>
            <person name="Jeong K.Y."/>
            <person name="Chew F.T."/>
            <person name="Hui J."/>
            <person name="Leung T.F."/>
            <person name="Tungtrongchitr A."/>
            <person name="Zhong N."/>
            <person name="Liu Z."/>
            <person name="Tsui S."/>
        </authorList>
    </citation>
    <scope>NUCLEOTIDE SEQUENCE</scope>
    <source>
        <strain evidence="24">Derf</strain>
        <tissue evidence="24">Whole organism</tissue>
    </source>
</reference>
<dbReference type="InterPro" id="IPR002172">
    <property type="entry name" value="LDrepeatLR_classA_rpt"/>
</dbReference>
<feature type="disulfide bond" evidence="19">
    <location>
        <begin position="12"/>
        <end position="30"/>
    </location>
</feature>
<dbReference type="Gene3D" id="2.120.10.30">
    <property type="entry name" value="TolB, C-terminal domain"/>
    <property type="match status" value="1"/>
</dbReference>
<dbReference type="GO" id="GO:0005041">
    <property type="term" value="F:low-density lipoprotein particle receptor activity"/>
    <property type="evidence" value="ECO:0007669"/>
    <property type="project" value="TreeGrafter"/>
</dbReference>
<keyword evidence="4 18" id="KW-0245">EGF-like domain</keyword>
<evidence type="ECO:0000313" key="24">
    <source>
        <dbReference type="EMBL" id="KAH9528397.1"/>
    </source>
</evidence>
<dbReference type="Gene3D" id="4.10.400.10">
    <property type="entry name" value="Low-density Lipoprotein Receptor"/>
    <property type="match status" value="5"/>
</dbReference>
<dbReference type="SUPFAM" id="SSF63825">
    <property type="entry name" value="YWTD domain"/>
    <property type="match status" value="1"/>
</dbReference>
<evidence type="ECO:0000256" key="16">
    <source>
        <dbReference type="ARBA" id="ARBA00023180"/>
    </source>
</evidence>
<dbReference type="InterPro" id="IPR000742">
    <property type="entry name" value="EGF"/>
</dbReference>
<accession>A0A922IAG1</accession>
<feature type="disulfide bond" evidence="19">
    <location>
        <begin position="55"/>
        <end position="73"/>
    </location>
</feature>
<keyword evidence="9" id="KW-0677">Repeat</keyword>
<evidence type="ECO:0000256" key="22">
    <source>
        <dbReference type="SAM" id="Phobius"/>
    </source>
</evidence>